<dbReference type="EC" id="2.7.1.107" evidence="4 21"/>
<keyword evidence="16 21" id="KW-1133">Transmembrane helix</keyword>
<keyword evidence="8 21" id="KW-0997">Cell inner membrane</keyword>
<evidence type="ECO:0000256" key="6">
    <source>
        <dbReference type="ARBA" id="ARBA00022475"/>
    </source>
</evidence>
<name>A0ABP9MH80_9GAMM</name>
<dbReference type="EMBL" id="BAABKE010000001">
    <property type="protein sequence ID" value="GAA5094623.1"/>
    <property type="molecule type" value="Genomic_DNA"/>
</dbReference>
<evidence type="ECO:0000313" key="22">
    <source>
        <dbReference type="EMBL" id="GAA5094623.1"/>
    </source>
</evidence>
<keyword evidence="7" id="KW-0444">Lipid biosynthesis</keyword>
<keyword evidence="6" id="KW-1003">Cell membrane</keyword>
<comment type="function">
    <text evidence="21">Catalyzes the ATP-dependent phosphorylation of sn-l,2-diacylglycerol (DAG) to phosphatidic acid. Involved in the recycling of diacylglycerol produced as a by-product during membrane-derived oligosaccharide (MDO) biosynthesis.</text>
</comment>
<evidence type="ECO:0000256" key="7">
    <source>
        <dbReference type="ARBA" id="ARBA00022516"/>
    </source>
</evidence>
<evidence type="ECO:0000256" key="1">
    <source>
        <dbReference type="ARBA" id="ARBA00001946"/>
    </source>
</evidence>
<dbReference type="PANTHER" id="PTHR34299:SF1">
    <property type="entry name" value="DIACYLGLYCEROL KINASE"/>
    <property type="match status" value="1"/>
</dbReference>
<evidence type="ECO:0000256" key="4">
    <source>
        <dbReference type="ARBA" id="ARBA00012133"/>
    </source>
</evidence>
<dbReference type="Proteomes" id="UP001500631">
    <property type="component" value="Unassembled WGS sequence"/>
</dbReference>
<comment type="subcellular location">
    <subcellularLocation>
        <location evidence="2 21">Cell inner membrane</location>
        <topology evidence="2 21">Multi-pass membrane protein</topology>
    </subcellularLocation>
</comment>
<keyword evidence="14 21" id="KW-0067">ATP-binding</keyword>
<dbReference type="PANTHER" id="PTHR34299">
    <property type="entry name" value="DIACYLGLYCEROL KINASE"/>
    <property type="match status" value="1"/>
</dbReference>
<evidence type="ECO:0000256" key="8">
    <source>
        <dbReference type="ARBA" id="ARBA00022519"/>
    </source>
</evidence>
<keyword evidence="17 21" id="KW-0443">Lipid metabolism</keyword>
<evidence type="ECO:0000256" key="13">
    <source>
        <dbReference type="ARBA" id="ARBA00022777"/>
    </source>
</evidence>
<keyword evidence="20 21" id="KW-1208">Phospholipid metabolism</keyword>
<dbReference type="GO" id="GO:0016301">
    <property type="term" value="F:kinase activity"/>
    <property type="evidence" value="ECO:0007669"/>
    <property type="project" value="UniProtKB-KW"/>
</dbReference>
<evidence type="ECO:0000256" key="15">
    <source>
        <dbReference type="ARBA" id="ARBA00022842"/>
    </source>
</evidence>
<evidence type="ECO:0000313" key="23">
    <source>
        <dbReference type="Proteomes" id="UP001500631"/>
    </source>
</evidence>
<keyword evidence="10 21" id="KW-0812">Transmembrane</keyword>
<keyword evidence="13 21" id="KW-0418">Kinase</keyword>
<reference evidence="23" key="1">
    <citation type="journal article" date="2019" name="Int. J. Syst. Evol. Microbiol.">
        <title>The Global Catalogue of Microorganisms (GCM) 10K type strain sequencing project: providing services to taxonomists for standard genome sequencing and annotation.</title>
        <authorList>
            <consortium name="The Broad Institute Genomics Platform"/>
            <consortium name="The Broad Institute Genome Sequencing Center for Infectious Disease"/>
            <person name="Wu L."/>
            <person name="Ma J."/>
        </authorList>
    </citation>
    <scope>NUCLEOTIDE SEQUENCE [LARGE SCALE GENOMIC DNA]</scope>
    <source>
        <strain evidence="23">JCM 18424</strain>
    </source>
</reference>
<evidence type="ECO:0000256" key="10">
    <source>
        <dbReference type="ARBA" id="ARBA00022692"/>
    </source>
</evidence>
<keyword evidence="18 21" id="KW-0472">Membrane</keyword>
<dbReference type="Pfam" id="PF01219">
    <property type="entry name" value="DAGK_prokar"/>
    <property type="match status" value="1"/>
</dbReference>
<dbReference type="CDD" id="cd14264">
    <property type="entry name" value="DAGK_IM"/>
    <property type="match status" value="1"/>
</dbReference>
<keyword evidence="9 21" id="KW-0808">Transferase</keyword>
<evidence type="ECO:0000256" key="14">
    <source>
        <dbReference type="ARBA" id="ARBA00022840"/>
    </source>
</evidence>
<evidence type="ECO:0000256" key="16">
    <source>
        <dbReference type="ARBA" id="ARBA00022989"/>
    </source>
</evidence>
<dbReference type="InterPro" id="IPR033718">
    <property type="entry name" value="DAGK_prok"/>
</dbReference>
<keyword evidence="19" id="KW-0594">Phospholipid biosynthesis</keyword>
<evidence type="ECO:0000256" key="2">
    <source>
        <dbReference type="ARBA" id="ARBA00004429"/>
    </source>
</evidence>
<evidence type="ECO:0000256" key="12">
    <source>
        <dbReference type="ARBA" id="ARBA00022741"/>
    </source>
</evidence>
<comment type="catalytic activity">
    <reaction evidence="21">
        <text>a 1,2-diacyl-sn-glycerol + ATP = a 1,2-diacyl-sn-glycero-3-phosphate + ADP + H(+)</text>
        <dbReference type="Rhea" id="RHEA:10272"/>
        <dbReference type="ChEBI" id="CHEBI:15378"/>
        <dbReference type="ChEBI" id="CHEBI:17815"/>
        <dbReference type="ChEBI" id="CHEBI:30616"/>
        <dbReference type="ChEBI" id="CHEBI:58608"/>
        <dbReference type="ChEBI" id="CHEBI:456216"/>
        <dbReference type="EC" id="2.7.1.107"/>
    </reaction>
</comment>
<organism evidence="22 23">
    <name type="scientific">Wohlfahrtiimonas larvae</name>
    <dbReference type="NCBI Taxonomy" id="1157986"/>
    <lineage>
        <taxon>Bacteria</taxon>
        <taxon>Pseudomonadati</taxon>
        <taxon>Pseudomonadota</taxon>
        <taxon>Gammaproteobacteria</taxon>
        <taxon>Cardiobacteriales</taxon>
        <taxon>Ignatzschineriaceae</taxon>
        <taxon>Wohlfahrtiimonas</taxon>
    </lineage>
</organism>
<sequence>MMNKPGATGLRRLVNATQYSIKGLKAAFKYEEAFRQELLLLPVILILAVWLSKSGLEFALLFGSYWLVLIVELINSGIEAVVDRIGPEHHPLSGQAKDIGSAIVMLAMSLTFVTWIAVIVFR</sequence>
<dbReference type="InterPro" id="IPR000829">
    <property type="entry name" value="DAGK"/>
</dbReference>
<proteinExistence type="inferred from homology"/>
<keyword evidence="23" id="KW-1185">Reference proteome</keyword>
<protein>
    <recommendedName>
        <fullName evidence="5 21">Diacylglycerol kinase</fullName>
        <ecNumber evidence="4 21">2.7.1.107</ecNumber>
    </recommendedName>
</protein>
<evidence type="ECO:0000256" key="18">
    <source>
        <dbReference type="ARBA" id="ARBA00023136"/>
    </source>
</evidence>
<gene>
    <name evidence="22" type="ORF">GCM10023338_03150</name>
</gene>
<dbReference type="InterPro" id="IPR036945">
    <property type="entry name" value="DAGK_sf"/>
</dbReference>
<comment type="caution">
    <text evidence="22">The sequence shown here is derived from an EMBL/GenBank/DDBJ whole genome shotgun (WGS) entry which is preliminary data.</text>
</comment>
<feature type="transmembrane region" description="Helical" evidence="21">
    <location>
        <begin position="33"/>
        <end position="51"/>
    </location>
</feature>
<comment type="similarity">
    <text evidence="3 21">Belongs to the bacterial diacylglycerol kinase family.</text>
</comment>
<dbReference type="RefSeq" id="WP_077926247.1">
    <property type="nucleotide sequence ID" value="NZ_BAABKE010000001.1"/>
</dbReference>
<evidence type="ECO:0000256" key="11">
    <source>
        <dbReference type="ARBA" id="ARBA00022723"/>
    </source>
</evidence>
<evidence type="ECO:0000256" key="5">
    <source>
        <dbReference type="ARBA" id="ARBA00017575"/>
    </source>
</evidence>
<comment type="cofactor">
    <cofactor evidence="1">
        <name>Mg(2+)</name>
        <dbReference type="ChEBI" id="CHEBI:18420"/>
    </cofactor>
</comment>
<evidence type="ECO:0000256" key="21">
    <source>
        <dbReference type="RuleBase" id="RU363065"/>
    </source>
</evidence>
<keyword evidence="12 21" id="KW-0547">Nucleotide-binding</keyword>
<evidence type="ECO:0000256" key="20">
    <source>
        <dbReference type="ARBA" id="ARBA00023264"/>
    </source>
</evidence>
<feature type="transmembrane region" description="Helical" evidence="21">
    <location>
        <begin position="102"/>
        <end position="121"/>
    </location>
</feature>
<accession>A0ABP9MH80</accession>
<evidence type="ECO:0000256" key="3">
    <source>
        <dbReference type="ARBA" id="ARBA00005967"/>
    </source>
</evidence>
<keyword evidence="15" id="KW-0460">Magnesium</keyword>
<comment type="caution">
    <text evidence="21">Lacks conserved residue(s) required for the propagation of feature annotation.</text>
</comment>
<evidence type="ECO:0000256" key="19">
    <source>
        <dbReference type="ARBA" id="ARBA00023209"/>
    </source>
</evidence>
<keyword evidence="11" id="KW-0479">Metal-binding</keyword>
<evidence type="ECO:0000256" key="17">
    <source>
        <dbReference type="ARBA" id="ARBA00023098"/>
    </source>
</evidence>
<dbReference type="Gene3D" id="1.10.287.3610">
    <property type="match status" value="1"/>
</dbReference>
<evidence type="ECO:0000256" key="9">
    <source>
        <dbReference type="ARBA" id="ARBA00022679"/>
    </source>
</evidence>